<protein>
    <recommendedName>
        <fullName evidence="3">Secreted protein</fullName>
    </recommendedName>
</protein>
<keyword evidence="2" id="KW-1185">Reference proteome</keyword>
<dbReference type="Proteomes" id="UP001054945">
    <property type="component" value="Unassembled WGS sequence"/>
</dbReference>
<accession>A0AAV4XE64</accession>
<comment type="caution">
    <text evidence="1">The sequence shown here is derived from an EMBL/GenBank/DDBJ whole genome shotgun (WGS) entry which is preliminary data.</text>
</comment>
<name>A0AAV4XE64_CAEEX</name>
<dbReference type="EMBL" id="BPLR01000090">
    <property type="protein sequence ID" value="GIY92074.1"/>
    <property type="molecule type" value="Genomic_DNA"/>
</dbReference>
<organism evidence="1 2">
    <name type="scientific">Caerostris extrusa</name>
    <name type="common">Bark spider</name>
    <name type="synonym">Caerostris bankana</name>
    <dbReference type="NCBI Taxonomy" id="172846"/>
    <lineage>
        <taxon>Eukaryota</taxon>
        <taxon>Metazoa</taxon>
        <taxon>Ecdysozoa</taxon>
        <taxon>Arthropoda</taxon>
        <taxon>Chelicerata</taxon>
        <taxon>Arachnida</taxon>
        <taxon>Araneae</taxon>
        <taxon>Araneomorphae</taxon>
        <taxon>Entelegynae</taxon>
        <taxon>Araneoidea</taxon>
        <taxon>Araneidae</taxon>
        <taxon>Caerostris</taxon>
    </lineage>
</organism>
<reference evidence="1 2" key="1">
    <citation type="submission" date="2021-06" db="EMBL/GenBank/DDBJ databases">
        <title>Caerostris extrusa draft genome.</title>
        <authorList>
            <person name="Kono N."/>
            <person name="Arakawa K."/>
        </authorList>
    </citation>
    <scope>NUCLEOTIDE SEQUENCE [LARGE SCALE GENOMIC DNA]</scope>
</reference>
<evidence type="ECO:0008006" key="3">
    <source>
        <dbReference type="Google" id="ProtNLM"/>
    </source>
</evidence>
<dbReference type="AlphaFoldDB" id="A0AAV4XE64"/>
<evidence type="ECO:0000313" key="1">
    <source>
        <dbReference type="EMBL" id="GIY92074.1"/>
    </source>
</evidence>
<sequence>MIRNLNRWKKWFCKISVFVFSQSWETISNLQITSASLSSERRLKRKQGAISGNVAMATPLPGNGSICVTPGCRIEMPQSNIDYFPHLFILYFAKIKIGCN</sequence>
<proteinExistence type="predicted"/>
<gene>
    <name evidence="1" type="ORF">CEXT_617351</name>
</gene>
<evidence type="ECO:0000313" key="2">
    <source>
        <dbReference type="Proteomes" id="UP001054945"/>
    </source>
</evidence>